<gene>
    <name evidence="4" type="primary">rfaE1</name>
    <name evidence="4" type="ORF">ENJ96_01370</name>
</gene>
<dbReference type="Pfam" id="PF00294">
    <property type="entry name" value="PfkB"/>
    <property type="match status" value="1"/>
</dbReference>
<dbReference type="NCBIfam" id="TIGR02198">
    <property type="entry name" value="rfaE_dom_I"/>
    <property type="match status" value="1"/>
</dbReference>
<protein>
    <submittedName>
        <fullName evidence="4">D-glycero-beta-D-manno-heptose-7-phosphate kinase</fullName>
    </submittedName>
</protein>
<sequence>MPANPLERLRFLVVGDVMLDRYFWGEVERISPEAPVPVFNLRYVTKSLGGAANVANNLRGLRAQVELAGVLGEDQEAEEFISLLKEKKIGSRGLVREKNRPTTVKTRIIASSQQLLRIDIEDQNPLARQTAELLQKELKGLLKEVDGVILSDYAKGVFLTDGLTNWVITEATRLGRPVVVDPKGLSWERYRGATCITPNLKELKEIAKAEGLFTKEMPTVCEHLCQKYNFSFMLVTLGPEGIYLHHPEIKKRFPAQAREVYDVSGAGDTVIATLSAFYSAGFPIEEVVELANRAAGIVVGKIGTQPILWEEIAPFLQSH</sequence>
<dbReference type="Gene3D" id="3.40.1190.20">
    <property type="match status" value="1"/>
</dbReference>
<dbReference type="GO" id="GO:0033785">
    <property type="term" value="F:heptose 7-phosphate kinase activity"/>
    <property type="evidence" value="ECO:0007669"/>
    <property type="project" value="TreeGrafter"/>
</dbReference>
<dbReference type="CDD" id="cd01172">
    <property type="entry name" value="RfaE_like"/>
    <property type="match status" value="1"/>
</dbReference>
<dbReference type="InterPro" id="IPR011611">
    <property type="entry name" value="PfkB_dom"/>
</dbReference>
<keyword evidence="1" id="KW-0808">Transferase</keyword>
<dbReference type="GO" id="GO:0033786">
    <property type="term" value="F:heptose-1-phosphate adenylyltransferase activity"/>
    <property type="evidence" value="ECO:0007669"/>
    <property type="project" value="TreeGrafter"/>
</dbReference>
<dbReference type="InterPro" id="IPR029056">
    <property type="entry name" value="Ribokinase-like"/>
</dbReference>
<dbReference type="Proteomes" id="UP000886101">
    <property type="component" value="Unassembled WGS sequence"/>
</dbReference>
<accession>A0A7V5NYE0</accession>
<reference evidence="4" key="1">
    <citation type="journal article" date="2020" name="mSystems">
        <title>Genome- and Community-Level Interaction Insights into Carbon Utilization and Element Cycling Functions of Hydrothermarchaeota in Hydrothermal Sediment.</title>
        <authorList>
            <person name="Zhou Z."/>
            <person name="Liu Y."/>
            <person name="Xu W."/>
            <person name="Pan J."/>
            <person name="Luo Z.H."/>
            <person name="Li M."/>
        </authorList>
    </citation>
    <scope>NUCLEOTIDE SEQUENCE [LARGE SCALE GENOMIC DNA]</scope>
    <source>
        <strain evidence="4">HyVt-533</strain>
    </source>
</reference>
<keyword evidence="2 4" id="KW-0418">Kinase</keyword>
<proteinExistence type="predicted"/>
<evidence type="ECO:0000259" key="3">
    <source>
        <dbReference type="Pfam" id="PF00294"/>
    </source>
</evidence>
<evidence type="ECO:0000256" key="2">
    <source>
        <dbReference type="ARBA" id="ARBA00022777"/>
    </source>
</evidence>
<feature type="domain" description="Carbohydrate kinase PfkB" evidence="3">
    <location>
        <begin position="12"/>
        <end position="307"/>
    </location>
</feature>
<dbReference type="PANTHER" id="PTHR46969">
    <property type="entry name" value="BIFUNCTIONAL PROTEIN HLDE"/>
    <property type="match status" value="1"/>
</dbReference>
<dbReference type="SUPFAM" id="SSF53613">
    <property type="entry name" value="Ribokinase-like"/>
    <property type="match status" value="1"/>
</dbReference>
<organism evidence="4">
    <name type="scientific">Thermodesulfatator atlanticus</name>
    <dbReference type="NCBI Taxonomy" id="501497"/>
    <lineage>
        <taxon>Bacteria</taxon>
        <taxon>Pseudomonadati</taxon>
        <taxon>Thermodesulfobacteriota</taxon>
        <taxon>Thermodesulfobacteria</taxon>
        <taxon>Thermodesulfobacteriales</taxon>
        <taxon>Thermodesulfatatoraceae</taxon>
        <taxon>Thermodesulfatator</taxon>
    </lineage>
</organism>
<dbReference type="GO" id="GO:0005829">
    <property type="term" value="C:cytosol"/>
    <property type="evidence" value="ECO:0007669"/>
    <property type="project" value="TreeGrafter"/>
</dbReference>
<dbReference type="PANTHER" id="PTHR46969:SF1">
    <property type="entry name" value="BIFUNCTIONAL PROTEIN HLDE"/>
    <property type="match status" value="1"/>
</dbReference>
<dbReference type="InterPro" id="IPR011913">
    <property type="entry name" value="RfaE_dom_I"/>
</dbReference>
<evidence type="ECO:0000256" key="1">
    <source>
        <dbReference type="ARBA" id="ARBA00022679"/>
    </source>
</evidence>
<name>A0A7V5NYE0_9BACT</name>
<dbReference type="EMBL" id="DROK01000038">
    <property type="protein sequence ID" value="HHI96483.1"/>
    <property type="molecule type" value="Genomic_DNA"/>
</dbReference>
<evidence type="ECO:0000313" key="4">
    <source>
        <dbReference type="EMBL" id="HHI96483.1"/>
    </source>
</evidence>
<comment type="caution">
    <text evidence="4">The sequence shown here is derived from an EMBL/GenBank/DDBJ whole genome shotgun (WGS) entry which is preliminary data.</text>
</comment>
<dbReference type="GO" id="GO:0016773">
    <property type="term" value="F:phosphotransferase activity, alcohol group as acceptor"/>
    <property type="evidence" value="ECO:0007669"/>
    <property type="project" value="InterPro"/>
</dbReference>
<dbReference type="AlphaFoldDB" id="A0A7V5NYE0"/>